<proteinExistence type="predicted"/>
<evidence type="ECO:0000313" key="8">
    <source>
        <dbReference type="Proteomes" id="UP000490939"/>
    </source>
</evidence>
<feature type="transmembrane region" description="Helical" evidence="2">
    <location>
        <begin position="36"/>
        <end position="55"/>
    </location>
</feature>
<comment type="caution">
    <text evidence="3">The sequence shown here is derived from an EMBL/GenBank/DDBJ whole genome shotgun (WGS) entry which is preliminary data.</text>
</comment>
<feature type="compositionally biased region" description="Low complexity" evidence="1">
    <location>
        <begin position="253"/>
        <end position="269"/>
    </location>
</feature>
<reference evidence="3 6" key="1">
    <citation type="submission" date="2019-11" db="EMBL/GenBank/DDBJ databases">
        <title>Venturia inaequalis Genome Resource.</title>
        <authorList>
            <person name="Lichtner F.J."/>
        </authorList>
    </citation>
    <scope>NUCLEOTIDE SEQUENCE [LARGE SCALE GENOMIC DNA]</scope>
    <source>
        <strain evidence="4 7">120213</strain>
        <strain evidence="3">Bline_iso_100314</strain>
        <strain evidence="5 8">DMI_063113</strain>
    </source>
</reference>
<keyword evidence="2" id="KW-0812">Transmembrane</keyword>
<dbReference type="AlphaFoldDB" id="A0A8H3UHB4"/>
<feature type="region of interest" description="Disordered" evidence="1">
    <location>
        <begin position="219"/>
        <end position="279"/>
    </location>
</feature>
<evidence type="ECO:0000313" key="7">
    <source>
        <dbReference type="Proteomes" id="UP000447873"/>
    </source>
</evidence>
<dbReference type="Proteomes" id="UP000447873">
    <property type="component" value="Unassembled WGS sequence"/>
</dbReference>
<feature type="transmembrane region" description="Helical" evidence="2">
    <location>
        <begin position="9"/>
        <end position="30"/>
    </location>
</feature>
<name>A0A8H3UHB4_VENIN</name>
<evidence type="ECO:0000256" key="1">
    <source>
        <dbReference type="SAM" id="MobiDB-lite"/>
    </source>
</evidence>
<gene>
    <name evidence="3" type="ORF">BLS_005389</name>
    <name evidence="5" type="ORF">EG327_000282</name>
    <name evidence="4" type="ORF">EG328_004936</name>
</gene>
<dbReference type="Proteomes" id="UP000433883">
    <property type="component" value="Unassembled WGS sequence"/>
</dbReference>
<dbReference type="EMBL" id="WNWS01000267">
    <property type="protein sequence ID" value="KAE9972510.1"/>
    <property type="molecule type" value="Genomic_DNA"/>
</dbReference>
<dbReference type="Proteomes" id="UP000490939">
    <property type="component" value="Unassembled WGS sequence"/>
</dbReference>
<feature type="region of interest" description="Disordered" evidence="1">
    <location>
        <begin position="64"/>
        <end position="91"/>
    </location>
</feature>
<dbReference type="OrthoDB" id="4492972at2759"/>
<evidence type="ECO:0000313" key="4">
    <source>
        <dbReference type="EMBL" id="KAE9972510.1"/>
    </source>
</evidence>
<evidence type="ECO:0000313" key="6">
    <source>
        <dbReference type="Proteomes" id="UP000433883"/>
    </source>
</evidence>
<organism evidence="3 6">
    <name type="scientific">Venturia inaequalis</name>
    <name type="common">Apple scab fungus</name>
    <dbReference type="NCBI Taxonomy" id="5025"/>
    <lineage>
        <taxon>Eukaryota</taxon>
        <taxon>Fungi</taxon>
        <taxon>Dikarya</taxon>
        <taxon>Ascomycota</taxon>
        <taxon>Pezizomycotina</taxon>
        <taxon>Dothideomycetes</taxon>
        <taxon>Pleosporomycetidae</taxon>
        <taxon>Venturiales</taxon>
        <taxon>Venturiaceae</taxon>
        <taxon>Venturia</taxon>
    </lineage>
</organism>
<feature type="region of interest" description="Disordered" evidence="1">
    <location>
        <begin position="157"/>
        <end position="192"/>
    </location>
</feature>
<keyword evidence="2" id="KW-1133">Transmembrane helix</keyword>
<evidence type="ECO:0000313" key="5">
    <source>
        <dbReference type="EMBL" id="KAE9991227.1"/>
    </source>
</evidence>
<evidence type="ECO:0000313" key="3">
    <source>
        <dbReference type="EMBL" id="KAE9969396.1"/>
    </source>
</evidence>
<dbReference type="EMBL" id="WNWR01000104">
    <property type="protein sequence ID" value="KAE9991227.1"/>
    <property type="molecule type" value="Genomic_DNA"/>
</dbReference>
<feature type="compositionally biased region" description="Polar residues" evidence="1">
    <location>
        <begin position="183"/>
        <end position="192"/>
    </location>
</feature>
<protein>
    <submittedName>
        <fullName evidence="3">Uncharacterized protein</fullName>
    </submittedName>
</protein>
<sequence length="279" mass="30072">MAPSIFNPLYLLVPPVILLFSIPLGIFAAITTTLAIGTLLIRVSIVYFDLLLALIRSYIFEKTKAPTPQPSPPHRHRSRRGSNFSSSSSQDFTVLGKNGPSKSASFASLLGAGAPGSTRDFEGIGGWRETAVNPGEEASWINMNSRLELPAPTVERRRHQRSLTGGSQRWSGHWSPEAVRLSPAQSRARTPSITELKMSEGGDGYFPLQLSGSMEAFKITRTDGRVKSSGGGTEDKKKRNTTGQYGDGRRKSSSGSSFSSQSSGKTSKGTNIKQTSYGT</sequence>
<feature type="compositionally biased region" description="Polar residues" evidence="1">
    <location>
        <begin position="270"/>
        <end position="279"/>
    </location>
</feature>
<keyword evidence="2" id="KW-0472">Membrane</keyword>
<evidence type="ECO:0000256" key="2">
    <source>
        <dbReference type="SAM" id="Phobius"/>
    </source>
</evidence>
<dbReference type="EMBL" id="WNWQ01000370">
    <property type="protein sequence ID" value="KAE9969396.1"/>
    <property type="molecule type" value="Genomic_DNA"/>
</dbReference>
<accession>A0A8H3UHB4</accession>
<keyword evidence="8" id="KW-1185">Reference proteome</keyword>